<dbReference type="AlphaFoldDB" id="A0A8J8CCN6"/>
<dbReference type="Proteomes" id="UP000716004">
    <property type="component" value="Unassembled WGS sequence"/>
</dbReference>
<evidence type="ECO:0000256" key="1">
    <source>
        <dbReference type="ARBA" id="ARBA00004141"/>
    </source>
</evidence>
<feature type="transmembrane region" description="Helical" evidence="5">
    <location>
        <begin position="425"/>
        <end position="443"/>
    </location>
</feature>
<feature type="transmembrane region" description="Helical" evidence="5">
    <location>
        <begin position="125"/>
        <end position="145"/>
    </location>
</feature>
<evidence type="ECO:0000256" key="3">
    <source>
        <dbReference type="ARBA" id="ARBA00022989"/>
    </source>
</evidence>
<dbReference type="EMBL" id="JAGVSJ010000021">
    <property type="protein sequence ID" value="MBX8632326.1"/>
    <property type="molecule type" value="Genomic_DNA"/>
</dbReference>
<proteinExistence type="predicted"/>
<organism evidence="6 8">
    <name type="scientific">Candidatus Sysuiplasma superficiale</name>
    <dbReference type="NCBI Taxonomy" id="2823368"/>
    <lineage>
        <taxon>Archaea</taxon>
        <taxon>Methanobacteriati</taxon>
        <taxon>Thermoplasmatota</taxon>
        <taxon>Thermoplasmata</taxon>
        <taxon>Candidatus Sysuiplasmatales</taxon>
        <taxon>Candidatus Sysuiplasmataceae</taxon>
        <taxon>Candidatus Sysuiplasma</taxon>
    </lineage>
</organism>
<feature type="transmembrane region" description="Helical" evidence="5">
    <location>
        <begin position="45"/>
        <end position="65"/>
    </location>
</feature>
<dbReference type="EMBL" id="JAHEAC010000042">
    <property type="protein sequence ID" value="MBX8644168.1"/>
    <property type="molecule type" value="Genomic_DNA"/>
</dbReference>
<protein>
    <submittedName>
        <fullName evidence="6">APC family permease</fullName>
    </submittedName>
</protein>
<sequence length="521" mass="55894">MQGDRSLKKELSFFDLIIIGVVGAIGTGILFSTAGMTGIAGPGSILAWFIGGIFYLFIGLTYVELSTLYPEAGGPSRYSLYTHGRMTNLINAFADLLWYIFIPPVEALAVVEGISFFVKGLLVKGLPTLGGAALGVALMLVFVPFNYFGVKAFGRSTVAIGLVKLVLYLAVAFGLIFVFFDSGNLTSYHGFIPFGMSGVFLAIPLAMFAFGGIRVLPDYAEETKNRKKLPLAIIIVVIGQLLIYLLYDFVFVTGIDWSKLGIAAGSWASLGQISGNPFIVIAGSYNAGWLLFLTLIIGIIGPFVVGYIYLGGGSRVLFAMGRSGVASRSMKGLSETYSIPYASLIALAVVGAIVAFVAAPLPNIYGLITDSVVAGYIGFSANPVAMTVSRRQGMTKERLPFGGIISPIAFVAASLIVYWSGWLYVSYSVLLLLIGVVVFALAFRVKENILNSLWYIVYIAWLLAMTYIGSTGALSILNFYQSSLVVVIVSVAVFYPWGVMSGLSRKFDIPKYTTEAVANPD</sequence>
<gene>
    <name evidence="6" type="ORF">J9259_07420</name>
    <name evidence="7" type="ORF">KIY12_05525</name>
</gene>
<evidence type="ECO:0000313" key="7">
    <source>
        <dbReference type="EMBL" id="MBX8644168.1"/>
    </source>
</evidence>
<accession>A0A8J8CCN6</accession>
<dbReference type="Gene3D" id="1.20.1740.10">
    <property type="entry name" value="Amino acid/polyamine transporter I"/>
    <property type="match status" value="1"/>
</dbReference>
<dbReference type="GO" id="GO:0016020">
    <property type="term" value="C:membrane"/>
    <property type="evidence" value="ECO:0007669"/>
    <property type="project" value="UniProtKB-SubCell"/>
</dbReference>
<keyword evidence="2 5" id="KW-0812">Transmembrane</keyword>
<dbReference type="PANTHER" id="PTHR47547">
    <property type="match status" value="1"/>
</dbReference>
<name>A0A8J8CCN6_9ARCH</name>
<feature type="transmembrane region" description="Helical" evidence="5">
    <location>
        <begin position="192"/>
        <end position="217"/>
    </location>
</feature>
<dbReference type="PANTHER" id="PTHR47547:SF1">
    <property type="entry name" value="ASPARTATE-PROTON SYMPORTER"/>
    <property type="match status" value="1"/>
</dbReference>
<feature type="transmembrane region" description="Helical" evidence="5">
    <location>
        <begin position="287"/>
        <end position="310"/>
    </location>
</feature>
<feature type="transmembrane region" description="Helical" evidence="5">
    <location>
        <begin position="338"/>
        <end position="358"/>
    </location>
</feature>
<evidence type="ECO:0000313" key="6">
    <source>
        <dbReference type="EMBL" id="MBX8632326.1"/>
    </source>
</evidence>
<feature type="transmembrane region" description="Helical" evidence="5">
    <location>
        <begin position="364"/>
        <end position="387"/>
    </location>
</feature>
<dbReference type="InterPro" id="IPR002293">
    <property type="entry name" value="AA/rel_permease1"/>
</dbReference>
<feature type="transmembrane region" description="Helical" evidence="5">
    <location>
        <begin position="157"/>
        <end position="180"/>
    </location>
</feature>
<feature type="transmembrane region" description="Helical" evidence="5">
    <location>
        <begin position="12"/>
        <end position="33"/>
    </location>
</feature>
<evidence type="ECO:0000256" key="2">
    <source>
        <dbReference type="ARBA" id="ARBA00022692"/>
    </source>
</evidence>
<dbReference type="PIRSF" id="PIRSF006060">
    <property type="entry name" value="AA_transporter"/>
    <property type="match status" value="1"/>
</dbReference>
<feature type="transmembrane region" description="Helical" evidence="5">
    <location>
        <begin position="483"/>
        <end position="503"/>
    </location>
</feature>
<evidence type="ECO:0000256" key="4">
    <source>
        <dbReference type="ARBA" id="ARBA00023136"/>
    </source>
</evidence>
<evidence type="ECO:0000256" key="5">
    <source>
        <dbReference type="SAM" id="Phobius"/>
    </source>
</evidence>
<comment type="caution">
    <text evidence="6">The sequence shown here is derived from an EMBL/GenBank/DDBJ whole genome shotgun (WGS) entry which is preliminary data.</text>
</comment>
<feature type="transmembrane region" description="Helical" evidence="5">
    <location>
        <begin position="455"/>
        <end position="477"/>
    </location>
</feature>
<feature type="transmembrane region" description="Helical" evidence="5">
    <location>
        <begin position="399"/>
        <end position="419"/>
    </location>
</feature>
<comment type="subcellular location">
    <subcellularLocation>
        <location evidence="1">Membrane</location>
        <topology evidence="1">Multi-pass membrane protein</topology>
    </subcellularLocation>
</comment>
<dbReference type="InterPro" id="IPR052962">
    <property type="entry name" value="AA_Transporter_AGT"/>
</dbReference>
<dbReference type="GO" id="GO:0022857">
    <property type="term" value="F:transmembrane transporter activity"/>
    <property type="evidence" value="ECO:0007669"/>
    <property type="project" value="InterPro"/>
</dbReference>
<keyword evidence="4 5" id="KW-0472">Membrane</keyword>
<dbReference type="Pfam" id="PF13520">
    <property type="entry name" value="AA_permease_2"/>
    <property type="match status" value="1"/>
</dbReference>
<dbReference type="Proteomes" id="UP000750197">
    <property type="component" value="Unassembled WGS sequence"/>
</dbReference>
<keyword evidence="3 5" id="KW-1133">Transmembrane helix</keyword>
<evidence type="ECO:0000313" key="8">
    <source>
        <dbReference type="Proteomes" id="UP000716004"/>
    </source>
</evidence>
<feature type="transmembrane region" description="Helical" evidence="5">
    <location>
        <begin position="229"/>
        <end position="247"/>
    </location>
</feature>
<reference evidence="6" key="1">
    <citation type="submission" date="2021-04" db="EMBL/GenBank/DDBJ databases">
        <title>Genomic insights into ecological role and evolution of a novel Thermoplasmata order Candidatus Sysuiplasmatales.</title>
        <authorList>
            <person name="Yuan Y."/>
        </authorList>
    </citation>
    <scope>NUCLEOTIDE SEQUENCE</scope>
    <source>
        <strain evidence="7">TUT19-bin139</strain>
        <strain evidence="6">YP2-bin.285</strain>
    </source>
</reference>